<accession>A0A7Y9KEZ3</accession>
<protein>
    <submittedName>
        <fullName evidence="1">Uncharacterized protein</fullName>
    </submittedName>
</protein>
<gene>
    <name evidence="1" type="ORF">BJ999_005242</name>
</gene>
<keyword evidence="2" id="KW-1185">Reference proteome</keyword>
<dbReference type="AlphaFoldDB" id="A0A7Y9KEZ3"/>
<proteinExistence type="predicted"/>
<evidence type="ECO:0000313" key="1">
    <source>
        <dbReference type="EMBL" id="NYE14946.1"/>
    </source>
</evidence>
<name>A0A7Y9KEZ3_9ACTN</name>
<evidence type="ECO:0000313" key="2">
    <source>
        <dbReference type="Proteomes" id="UP000591272"/>
    </source>
</evidence>
<reference evidence="1 2" key="1">
    <citation type="submission" date="2020-07" db="EMBL/GenBank/DDBJ databases">
        <title>Sequencing the genomes of 1000 actinobacteria strains.</title>
        <authorList>
            <person name="Klenk H.-P."/>
        </authorList>
    </citation>
    <scope>NUCLEOTIDE SEQUENCE [LARGE SCALE GENOMIC DNA]</scope>
    <source>
        <strain evidence="1 2">DSM 43461</strain>
    </source>
</reference>
<sequence>MMVDVGPELVSEIDPADVEQLARWPSARVGAAK</sequence>
<comment type="caution">
    <text evidence="1">The sequence shown here is derived from an EMBL/GenBank/DDBJ whole genome shotgun (WGS) entry which is preliminary data.</text>
</comment>
<dbReference type="Proteomes" id="UP000591272">
    <property type="component" value="Unassembled WGS sequence"/>
</dbReference>
<organism evidence="1 2">
    <name type="scientific">Actinomadura citrea</name>
    <dbReference type="NCBI Taxonomy" id="46158"/>
    <lineage>
        <taxon>Bacteria</taxon>
        <taxon>Bacillati</taxon>
        <taxon>Actinomycetota</taxon>
        <taxon>Actinomycetes</taxon>
        <taxon>Streptosporangiales</taxon>
        <taxon>Thermomonosporaceae</taxon>
        <taxon>Actinomadura</taxon>
    </lineage>
</organism>
<dbReference type="EMBL" id="JACCBT010000001">
    <property type="protein sequence ID" value="NYE14946.1"/>
    <property type="molecule type" value="Genomic_DNA"/>
</dbReference>